<reference evidence="1 2" key="1">
    <citation type="submission" date="2018-04" db="EMBL/GenBank/DDBJ databases">
        <title>Chitinophaga fuyangensis sp. nov., isolated from soil in a chemical factory.</title>
        <authorList>
            <person name="Chen K."/>
        </authorList>
    </citation>
    <scope>NUCLEOTIDE SEQUENCE [LARGE SCALE GENOMIC DNA]</scope>
    <source>
        <strain evidence="1 2">LY-1</strain>
    </source>
</reference>
<proteinExistence type="predicted"/>
<dbReference type="EMBL" id="QCYK01000001">
    <property type="protein sequence ID" value="PUZ29328.1"/>
    <property type="molecule type" value="Genomic_DNA"/>
</dbReference>
<evidence type="ECO:0000313" key="1">
    <source>
        <dbReference type="EMBL" id="PUZ29328.1"/>
    </source>
</evidence>
<sequence>MCQKVIITLLLCVTGLLQKTAAQQAWRILPGKSIGLTYLGQPADSLAKILGNADGGDAAMGKAWAVYYNKDAHKHIRDSSRFLAVYLTRDEPVGMRVRQIRVNTPSFRANNDVKVGVSLAKIRANFPNLLRAPAFTRIR</sequence>
<organism evidence="1 2">
    <name type="scientific">Chitinophaga parva</name>
    <dbReference type="NCBI Taxonomy" id="2169414"/>
    <lineage>
        <taxon>Bacteria</taxon>
        <taxon>Pseudomonadati</taxon>
        <taxon>Bacteroidota</taxon>
        <taxon>Chitinophagia</taxon>
        <taxon>Chitinophagales</taxon>
        <taxon>Chitinophagaceae</taxon>
        <taxon>Chitinophaga</taxon>
    </lineage>
</organism>
<comment type="caution">
    <text evidence="1">The sequence shown here is derived from an EMBL/GenBank/DDBJ whole genome shotgun (WGS) entry which is preliminary data.</text>
</comment>
<dbReference type="RefSeq" id="WP_108685966.1">
    <property type="nucleotide sequence ID" value="NZ_QCYK01000001.1"/>
</dbReference>
<gene>
    <name evidence="1" type="ORF">DCC81_07665</name>
</gene>
<evidence type="ECO:0000313" key="2">
    <source>
        <dbReference type="Proteomes" id="UP000244450"/>
    </source>
</evidence>
<protein>
    <submittedName>
        <fullName evidence="1">Uncharacterized protein</fullName>
    </submittedName>
</protein>
<dbReference type="AlphaFoldDB" id="A0A2T7BNS4"/>
<dbReference type="OrthoDB" id="1494315at2"/>
<keyword evidence="2" id="KW-1185">Reference proteome</keyword>
<accession>A0A2T7BNS4</accession>
<name>A0A2T7BNS4_9BACT</name>
<dbReference type="Proteomes" id="UP000244450">
    <property type="component" value="Unassembled WGS sequence"/>
</dbReference>